<feature type="domain" description="Endoplasmic reticulum vesicle transporter C-terminal" evidence="6">
    <location>
        <begin position="169"/>
        <end position="336"/>
    </location>
</feature>
<keyword evidence="4" id="KW-1133">Transmembrane helix</keyword>
<dbReference type="GO" id="GO:0030134">
    <property type="term" value="C:COPII-coated ER to Golgi transport vesicle"/>
    <property type="evidence" value="ECO:0007669"/>
    <property type="project" value="TreeGrafter"/>
</dbReference>
<dbReference type="Proteomes" id="UP001372834">
    <property type="component" value="Unassembled WGS sequence"/>
</dbReference>
<gene>
    <name evidence="8" type="ORF">RUM43_005494</name>
</gene>
<comment type="subcellular location">
    <subcellularLocation>
        <location evidence="1">Endoplasmic reticulum-Golgi intermediate compartment membrane</location>
        <topology evidence="1">Multi-pass membrane protein</topology>
    </subcellularLocation>
</comment>
<dbReference type="InterPro" id="IPR039542">
    <property type="entry name" value="Erv_N"/>
</dbReference>
<comment type="similarity">
    <text evidence="2">Belongs to the ERGIC family.</text>
</comment>
<organism evidence="8 9">
    <name type="scientific">Polyplax serrata</name>
    <name type="common">Common mouse louse</name>
    <dbReference type="NCBI Taxonomy" id="468196"/>
    <lineage>
        <taxon>Eukaryota</taxon>
        <taxon>Metazoa</taxon>
        <taxon>Ecdysozoa</taxon>
        <taxon>Arthropoda</taxon>
        <taxon>Hexapoda</taxon>
        <taxon>Insecta</taxon>
        <taxon>Pterygota</taxon>
        <taxon>Neoptera</taxon>
        <taxon>Paraneoptera</taxon>
        <taxon>Psocodea</taxon>
        <taxon>Troctomorpha</taxon>
        <taxon>Phthiraptera</taxon>
        <taxon>Anoplura</taxon>
        <taxon>Polyplacidae</taxon>
        <taxon>Polyplax</taxon>
    </lineage>
</organism>
<feature type="domain" description="Endoplasmic reticulum vesicle transporter N-terminal" evidence="7">
    <location>
        <begin position="17"/>
        <end position="103"/>
    </location>
</feature>
<dbReference type="AlphaFoldDB" id="A0AAN8NRA5"/>
<evidence type="ECO:0000313" key="9">
    <source>
        <dbReference type="Proteomes" id="UP001372834"/>
    </source>
</evidence>
<dbReference type="GO" id="GO:0006888">
    <property type="term" value="P:endoplasmic reticulum to Golgi vesicle-mediated transport"/>
    <property type="evidence" value="ECO:0007669"/>
    <property type="project" value="TreeGrafter"/>
</dbReference>
<evidence type="ECO:0000256" key="1">
    <source>
        <dbReference type="ARBA" id="ARBA00004457"/>
    </source>
</evidence>
<dbReference type="GO" id="GO:0006890">
    <property type="term" value="P:retrograde vesicle-mediated transport, Golgi to endoplasmic reticulum"/>
    <property type="evidence" value="ECO:0007669"/>
    <property type="project" value="TreeGrafter"/>
</dbReference>
<comment type="caution">
    <text evidence="8">The sequence shown here is derived from an EMBL/GenBank/DDBJ whole genome shotgun (WGS) entry which is preliminary data.</text>
</comment>
<evidence type="ECO:0000259" key="7">
    <source>
        <dbReference type="Pfam" id="PF13850"/>
    </source>
</evidence>
<dbReference type="Pfam" id="PF07970">
    <property type="entry name" value="COPIIcoated_ERV"/>
    <property type="match status" value="1"/>
</dbReference>
<dbReference type="PANTHER" id="PTHR10984:SF30">
    <property type="entry name" value="ENDOPLASMIC RETICULUM-GOLGI INTERMEDIATE COMPARTMENT PROTEIN 2"/>
    <property type="match status" value="1"/>
</dbReference>
<dbReference type="InterPro" id="IPR045888">
    <property type="entry name" value="Erv"/>
</dbReference>
<accession>A0AAN8NRA5</accession>
<protein>
    <recommendedName>
        <fullName evidence="10">Endoplasmic reticulum-Golgi intermediate compartment protein 2</fullName>
    </recommendedName>
</protein>
<name>A0AAN8NRA5_POLSC</name>
<keyword evidence="5" id="KW-0472">Membrane</keyword>
<dbReference type="InterPro" id="IPR012936">
    <property type="entry name" value="Erv_C"/>
</dbReference>
<evidence type="ECO:0000256" key="3">
    <source>
        <dbReference type="ARBA" id="ARBA00022692"/>
    </source>
</evidence>
<keyword evidence="3" id="KW-0812">Transmembrane</keyword>
<reference evidence="8 9" key="1">
    <citation type="submission" date="2023-10" db="EMBL/GenBank/DDBJ databases">
        <title>Genomes of two closely related lineages of the louse Polyplax serrata with different host specificities.</title>
        <authorList>
            <person name="Martinu J."/>
            <person name="Tarabai H."/>
            <person name="Stefka J."/>
            <person name="Hypsa V."/>
        </authorList>
    </citation>
    <scope>NUCLEOTIDE SEQUENCE [LARGE SCALE GENOMIC DNA]</scope>
    <source>
        <strain evidence="8">HR10_N</strain>
    </source>
</reference>
<dbReference type="PANTHER" id="PTHR10984">
    <property type="entry name" value="ENDOPLASMIC RETICULUM-GOLGI INTERMEDIATE COMPARTMENT PROTEIN"/>
    <property type="match status" value="1"/>
</dbReference>
<dbReference type="EMBL" id="JAWJWE010000037">
    <property type="protein sequence ID" value="KAK6625203.1"/>
    <property type="molecule type" value="Genomic_DNA"/>
</dbReference>
<evidence type="ECO:0000256" key="5">
    <source>
        <dbReference type="ARBA" id="ARBA00023136"/>
    </source>
</evidence>
<dbReference type="GO" id="GO:0005783">
    <property type="term" value="C:endoplasmic reticulum"/>
    <property type="evidence" value="ECO:0007669"/>
    <property type="project" value="TreeGrafter"/>
</dbReference>
<sequence length="365" mass="41829">MVLRQRLKKVVSLKTVKVLDAFPKVDQSCRESSPIGGTLSVLSYMLMTWLIISETSYYLHSKIVYKFQPDTDFDQKINVFVDLTVAMPCSTISADVLDSTQQNVLKFGELNEENTWFDLEPAQRLHFDHIKNVNSHLRQDYHEVHEYLWRSASPSFINTFVPRKTSPRRKFDACRIHGKLVLNKVAGNFHISAGKSLQLPHGHIHIAAFISDREYNFSHRINNFAFGDFSPGIVHPLEGDEKIASDAMMTYQYFIEIVPTEVRTFLSDQLTYQYSVKDYQRPINHISGSHGIPGIFFKYDMSALKVVVMQERDSPIQFAVKLCATIGGIHITSGFINSILQYLVSYFNRKNSKNTQFVTENPTIT</sequence>
<evidence type="ECO:0000313" key="8">
    <source>
        <dbReference type="EMBL" id="KAK6625203.1"/>
    </source>
</evidence>
<evidence type="ECO:0000256" key="4">
    <source>
        <dbReference type="ARBA" id="ARBA00022989"/>
    </source>
</evidence>
<evidence type="ECO:0000256" key="2">
    <source>
        <dbReference type="ARBA" id="ARBA00005648"/>
    </source>
</evidence>
<evidence type="ECO:0000259" key="6">
    <source>
        <dbReference type="Pfam" id="PF07970"/>
    </source>
</evidence>
<dbReference type="GO" id="GO:0033116">
    <property type="term" value="C:endoplasmic reticulum-Golgi intermediate compartment membrane"/>
    <property type="evidence" value="ECO:0007669"/>
    <property type="project" value="UniProtKB-SubCell"/>
</dbReference>
<evidence type="ECO:0008006" key="10">
    <source>
        <dbReference type="Google" id="ProtNLM"/>
    </source>
</evidence>
<dbReference type="Pfam" id="PF13850">
    <property type="entry name" value="ERGIC_N"/>
    <property type="match status" value="1"/>
</dbReference>
<proteinExistence type="inferred from homology"/>